<feature type="domain" description="Large ribosomal subunit protein bL12 oligomerization" evidence="5">
    <location>
        <begin position="2"/>
        <end position="46"/>
    </location>
</feature>
<evidence type="ECO:0000256" key="1">
    <source>
        <dbReference type="ARBA" id="ARBA00007197"/>
    </source>
</evidence>
<protein>
    <recommendedName>
        <fullName evidence="7">Ribosomal protein L7/L12 C-terminal domain-containing protein</fullName>
    </recommendedName>
</protein>
<organism evidence="6">
    <name type="scientific">marine metagenome</name>
    <dbReference type="NCBI Taxonomy" id="408172"/>
    <lineage>
        <taxon>unclassified sequences</taxon>
        <taxon>metagenomes</taxon>
        <taxon>ecological metagenomes</taxon>
    </lineage>
</organism>
<dbReference type="Pfam" id="PF00542">
    <property type="entry name" value="Ribosomal_L12"/>
    <property type="match status" value="1"/>
</dbReference>
<dbReference type="NCBIfam" id="TIGR00855">
    <property type="entry name" value="L12"/>
    <property type="match status" value="1"/>
</dbReference>
<dbReference type="PANTHER" id="PTHR45987:SF4">
    <property type="entry name" value="LARGE RIBOSOMAL SUBUNIT PROTEIN BL12M"/>
    <property type="match status" value="1"/>
</dbReference>
<evidence type="ECO:0000313" key="6">
    <source>
        <dbReference type="EMBL" id="SVA77061.1"/>
    </source>
</evidence>
<keyword evidence="3" id="KW-0687">Ribonucleoprotein</keyword>
<dbReference type="FunFam" id="3.30.1390.10:FF:000001">
    <property type="entry name" value="50S ribosomal protein L7/L12"/>
    <property type="match status" value="1"/>
</dbReference>
<dbReference type="InterPro" id="IPR000206">
    <property type="entry name" value="Ribosomal_bL12"/>
</dbReference>
<dbReference type="EMBL" id="UINC01018360">
    <property type="protein sequence ID" value="SVA77061.1"/>
    <property type="molecule type" value="Genomic_DNA"/>
</dbReference>
<reference evidence="6" key="1">
    <citation type="submission" date="2018-05" db="EMBL/GenBank/DDBJ databases">
        <authorList>
            <person name="Lanie J.A."/>
            <person name="Ng W.-L."/>
            <person name="Kazmierczak K.M."/>
            <person name="Andrzejewski T.M."/>
            <person name="Davidsen T.M."/>
            <person name="Wayne K.J."/>
            <person name="Tettelin H."/>
            <person name="Glass J.I."/>
            <person name="Rusch D."/>
            <person name="Podicherti R."/>
            <person name="Tsui H.-C.T."/>
            <person name="Winkler M.E."/>
        </authorList>
    </citation>
    <scope>NUCLEOTIDE SEQUENCE</scope>
</reference>
<dbReference type="GO" id="GO:0022625">
    <property type="term" value="C:cytosolic large ribosomal subunit"/>
    <property type="evidence" value="ECO:0007669"/>
    <property type="project" value="TreeGrafter"/>
</dbReference>
<name>A0A381YKH1_9ZZZZ</name>
<dbReference type="SUPFAM" id="SSF48300">
    <property type="entry name" value="Ribosomal protein L7/12, oligomerisation (N-terminal) domain"/>
    <property type="match status" value="1"/>
</dbReference>
<evidence type="ECO:0000256" key="2">
    <source>
        <dbReference type="ARBA" id="ARBA00022980"/>
    </source>
</evidence>
<dbReference type="AlphaFoldDB" id="A0A381YKH1"/>
<keyword evidence="2" id="KW-0689">Ribosomal protein</keyword>
<accession>A0A381YKH1</accession>
<evidence type="ECO:0000256" key="3">
    <source>
        <dbReference type="ARBA" id="ARBA00023274"/>
    </source>
</evidence>
<dbReference type="InterPro" id="IPR013823">
    <property type="entry name" value="Ribosomal_bL12_C"/>
</dbReference>
<dbReference type="InterPro" id="IPR014719">
    <property type="entry name" value="Ribosomal_bL12_C/ClpS-like"/>
</dbReference>
<dbReference type="GO" id="GO:0003735">
    <property type="term" value="F:structural constituent of ribosome"/>
    <property type="evidence" value="ECO:0007669"/>
    <property type="project" value="InterPro"/>
</dbReference>
<feature type="domain" description="Large ribosomal subunit protein bL12 C-terminal" evidence="4">
    <location>
        <begin position="59"/>
        <end position="125"/>
    </location>
</feature>
<evidence type="ECO:0000259" key="4">
    <source>
        <dbReference type="Pfam" id="PF00542"/>
    </source>
</evidence>
<dbReference type="Pfam" id="PF16320">
    <property type="entry name" value="Ribosomal_L12_N"/>
    <property type="match status" value="1"/>
</dbReference>
<proteinExistence type="inferred from homology"/>
<gene>
    <name evidence="6" type="ORF">METZ01_LOCUS129915</name>
</gene>
<dbReference type="PANTHER" id="PTHR45987">
    <property type="entry name" value="39S RIBOSOMAL PROTEIN L12"/>
    <property type="match status" value="1"/>
</dbReference>
<comment type="similarity">
    <text evidence="1">Belongs to the bacterial ribosomal protein bL12 family.</text>
</comment>
<dbReference type="InterPro" id="IPR008932">
    <property type="entry name" value="Ribosomal_bL12_oligo"/>
</dbReference>
<dbReference type="HAMAP" id="MF_00368">
    <property type="entry name" value="Ribosomal_bL12"/>
    <property type="match status" value="1"/>
</dbReference>
<evidence type="ECO:0000259" key="5">
    <source>
        <dbReference type="Pfam" id="PF16320"/>
    </source>
</evidence>
<dbReference type="Gene3D" id="1.20.5.710">
    <property type="entry name" value="Single helix bin"/>
    <property type="match status" value="1"/>
</dbReference>
<sequence length="125" mass="13170">MTKEEILEAVKGMSVIELSELVKSLEDEFGVSAAPVAVAAAPAGVAPGGEAAAEEQTDFTVHLDEIGPNKIAVIKAVREFTSLGLREAKELVESAPKEIKEGVAKEEGEEIKKKLEEAGAKISLK</sequence>
<dbReference type="Gene3D" id="3.30.1390.10">
    <property type="match status" value="1"/>
</dbReference>
<evidence type="ECO:0008006" key="7">
    <source>
        <dbReference type="Google" id="ProtNLM"/>
    </source>
</evidence>
<dbReference type="CDD" id="cd00387">
    <property type="entry name" value="Ribosomal_L7_L12"/>
    <property type="match status" value="1"/>
</dbReference>
<dbReference type="GO" id="GO:0003729">
    <property type="term" value="F:mRNA binding"/>
    <property type="evidence" value="ECO:0007669"/>
    <property type="project" value="TreeGrafter"/>
</dbReference>
<dbReference type="InterPro" id="IPR036235">
    <property type="entry name" value="Ribosomal_bL12_oligo_N_sf"/>
</dbReference>
<dbReference type="GO" id="GO:0006412">
    <property type="term" value="P:translation"/>
    <property type="evidence" value="ECO:0007669"/>
    <property type="project" value="InterPro"/>
</dbReference>
<dbReference type="SUPFAM" id="SSF54736">
    <property type="entry name" value="ClpS-like"/>
    <property type="match status" value="1"/>
</dbReference>